<evidence type="ECO:0000313" key="2">
    <source>
        <dbReference type="Proteomes" id="UP001243330"/>
    </source>
</evidence>
<evidence type="ECO:0000313" key="1">
    <source>
        <dbReference type="EMBL" id="KAK1855779.1"/>
    </source>
</evidence>
<comment type="caution">
    <text evidence="1">The sequence shown here is derived from an EMBL/GenBank/DDBJ whole genome shotgun (WGS) entry which is preliminary data.</text>
</comment>
<accession>A0AAD9EL37</accession>
<protein>
    <submittedName>
        <fullName evidence="1">Uncharacterized protein</fullName>
    </submittedName>
</protein>
<dbReference type="Proteomes" id="UP001243330">
    <property type="component" value="Unassembled WGS sequence"/>
</dbReference>
<organism evidence="1 2">
    <name type="scientific">Colletotrichum chrysophilum</name>
    <dbReference type="NCBI Taxonomy" id="1836956"/>
    <lineage>
        <taxon>Eukaryota</taxon>
        <taxon>Fungi</taxon>
        <taxon>Dikarya</taxon>
        <taxon>Ascomycota</taxon>
        <taxon>Pezizomycotina</taxon>
        <taxon>Sordariomycetes</taxon>
        <taxon>Hypocreomycetidae</taxon>
        <taxon>Glomerellales</taxon>
        <taxon>Glomerellaceae</taxon>
        <taxon>Colletotrichum</taxon>
        <taxon>Colletotrichum gloeosporioides species complex</taxon>
    </lineage>
</organism>
<keyword evidence="2" id="KW-1185">Reference proteome</keyword>
<gene>
    <name evidence="1" type="ORF">CCHR01_01635</name>
</gene>
<reference evidence="1" key="1">
    <citation type="submission" date="2023-01" db="EMBL/GenBank/DDBJ databases">
        <title>Colletotrichum chrysophilum M932 genome sequence.</title>
        <authorList>
            <person name="Baroncelli R."/>
        </authorList>
    </citation>
    <scope>NUCLEOTIDE SEQUENCE</scope>
    <source>
        <strain evidence="1">M932</strain>
    </source>
</reference>
<sequence>MVTLSVMSATSHRPRLWNSSMYSLTRCGLYLPLHLIAVAESSVLLVVPLLLEPAPAGPSAESACSVYLVVLLQGTLESCNVGVDGMNVKPDLVGHGLPDSARQPLHPRVLFPRLDVVDGRIAYALVAKLHELLGRFEIHAAHDRETLPWLSCIGEA</sequence>
<name>A0AAD9EL37_9PEZI</name>
<dbReference type="EMBL" id="JAQOWY010000017">
    <property type="protein sequence ID" value="KAK1855779.1"/>
    <property type="molecule type" value="Genomic_DNA"/>
</dbReference>
<proteinExistence type="predicted"/>
<dbReference type="AlphaFoldDB" id="A0AAD9EL37"/>